<keyword evidence="1" id="KW-0732">Signal</keyword>
<organism evidence="2 3">
    <name type="scientific">Roseimicrobium gellanilyticum</name>
    <dbReference type="NCBI Taxonomy" id="748857"/>
    <lineage>
        <taxon>Bacteria</taxon>
        <taxon>Pseudomonadati</taxon>
        <taxon>Verrucomicrobiota</taxon>
        <taxon>Verrucomicrobiia</taxon>
        <taxon>Verrucomicrobiales</taxon>
        <taxon>Verrucomicrobiaceae</taxon>
        <taxon>Roseimicrobium</taxon>
    </lineage>
</organism>
<dbReference type="EMBL" id="QNRR01000001">
    <property type="protein sequence ID" value="RBP47855.1"/>
    <property type="molecule type" value="Genomic_DNA"/>
</dbReference>
<dbReference type="Proteomes" id="UP000253426">
    <property type="component" value="Unassembled WGS sequence"/>
</dbReference>
<sequence length="117" mass="12642">MTRKIGMWSALATLCLTLNACVYQDHAEQVYMTLAAKPGAQIEVYSEPPNRKYDLVADIQANGAPESFYKKRAASLGGDAIIFKRVGGPVYLGAISPSEAPINGIYTRATASVIKFK</sequence>
<evidence type="ECO:0000256" key="1">
    <source>
        <dbReference type="SAM" id="SignalP"/>
    </source>
</evidence>
<evidence type="ECO:0000313" key="3">
    <source>
        <dbReference type="Proteomes" id="UP000253426"/>
    </source>
</evidence>
<keyword evidence="3" id="KW-1185">Reference proteome</keyword>
<reference evidence="2 3" key="1">
    <citation type="submission" date="2018-06" db="EMBL/GenBank/DDBJ databases">
        <title>Genomic Encyclopedia of Type Strains, Phase IV (KMG-IV): sequencing the most valuable type-strain genomes for metagenomic binning, comparative biology and taxonomic classification.</title>
        <authorList>
            <person name="Goeker M."/>
        </authorList>
    </citation>
    <scope>NUCLEOTIDE SEQUENCE [LARGE SCALE GENOMIC DNA]</scope>
    <source>
        <strain evidence="2 3">DSM 25532</strain>
    </source>
</reference>
<name>A0A366HWI3_9BACT</name>
<dbReference type="AlphaFoldDB" id="A0A366HWI3"/>
<protein>
    <submittedName>
        <fullName evidence="2">Uncharacterized protein</fullName>
    </submittedName>
</protein>
<gene>
    <name evidence="2" type="ORF">DES53_101655</name>
</gene>
<evidence type="ECO:0000313" key="2">
    <source>
        <dbReference type="EMBL" id="RBP47855.1"/>
    </source>
</evidence>
<dbReference type="RefSeq" id="WP_147263193.1">
    <property type="nucleotide sequence ID" value="NZ_QNRR01000001.1"/>
</dbReference>
<feature type="signal peptide" evidence="1">
    <location>
        <begin position="1"/>
        <end position="20"/>
    </location>
</feature>
<accession>A0A366HWI3</accession>
<feature type="chain" id="PRO_5016952180" evidence="1">
    <location>
        <begin position="21"/>
        <end position="117"/>
    </location>
</feature>
<comment type="caution">
    <text evidence="2">The sequence shown here is derived from an EMBL/GenBank/DDBJ whole genome shotgun (WGS) entry which is preliminary data.</text>
</comment>
<proteinExistence type="predicted"/>